<proteinExistence type="predicted"/>
<evidence type="ECO:0008006" key="3">
    <source>
        <dbReference type="Google" id="ProtNLM"/>
    </source>
</evidence>
<accession>X6LAH5</accession>
<evidence type="ECO:0000313" key="1">
    <source>
        <dbReference type="EMBL" id="ETN98136.1"/>
    </source>
</evidence>
<evidence type="ECO:0000313" key="2">
    <source>
        <dbReference type="Proteomes" id="UP000023152"/>
    </source>
</evidence>
<dbReference type="Proteomes" id="UP000023152">
    <property type="component" value="Unassembled WGS sequence"/>
</dbReference>
<reference evidence="1 2" key="1">
    <citation type="journal article" date="2013" name="Curr. Biol.">
        <title>The Genome of the Foraminiferan Reticulomyxa filosa.</title>
        <authorList>
            <person name="Glockner G."/>
            <person name="Hulsmann N."/>
            <person name="Schleicher M."/>
            <person name="Noegel A.A."/>
            <person name="Eichinger L."/>
            <person name="Gallinger C."/>
            <person name="Pawlowski J."/>
            <person name="Sierra R."/>
            <person name="Euteneuer U."/>
            <person name="Pillet L."/>
            <person name="Moustafa A."/>
            <person name="Platzer M."/>
            <person name="Groth M."/>
            <person name="Szafranski K."/>
            <person name="Schliwa M."/>
        </authorList>
    </citation>
    <scope>NUCLEOTIDE SEQUENCE [LARGE SCALE GENOMIC DNA]</scope>
</reference>
<dbReference type="OrthoDB" id="2343366at2759"/>
<organism evidence="1 2">
    <name type="scientific">Reticulomyxa filosa</name>
    <dbReference type="NCBI Taxonomy" id="46433"/>
    <lineage>
        <taxon>Eukaryota</taxon>
        <taxon>Sar</taxon>
        <taxon>Rhizaria</taxon>
        <taxon>Retaria</taxon>
        <taxon>Foraminifera</taxon>
        <taxon>Monothalamids</taxon>
        <taxon>Reticulomyxidae</taxon>
        <taxon>Reticulomyxa</taxon>
    </lineage>
</organism>
<dbReference type="SUPFAM" id="SSF53300">
    <property type="entry name" value="vWA-like"/>
    <property type="match status" value="1"/>
</dbReference>
<name>X6LAH5_RETFI</name>
<dbReference type="InterPro" id="IPR036465">
    <property type="entry name" value="vWFA_dom_sf"/>
</dbReference>
<sequence>ESEDLKKKLNNRLGAVYSSLHSFVEERKSNNDLISLVLFHWEAEVVAKRERVASGFVQKYCLDKFPPETGTWFGGTTYSAAFEKMKQLINPSDPNTTVIFLTDDDKGDEESISVVKHVKENLQDKFSLWCIKFGGSKETGLDKIVKACNGRLVTQANEIELQQNFEEVSNSLNFSGFFTRTV</sequence>
<dbReference type="Gene3D" id="3.40.50.410">
    <property type="entry name" value="von Willebrand factor, type A domain"/>
    <property type="match status" value="1"/>
</dbReference>
<gene>
    <name evidence="1" type="ORF">RFI_39381</name>
</gene>
<feature type="non-terminal residue" evidence="1">
    <location>
        <position position="1"/>
    </location>
</feature>
<dbReference type="EMBL" id="ASPP01047540">
    <property type="protein sequence ID" value="ETN98136.1"/>
    <property type="molecule type" value="Genomic_DNA"/>
</dbReference>
<protein>
    <recommendedName>
        <fullName evidence="3">VWFA domain-containing protein</fullName>
    </recommendedName>
</protein>
<comment type="caution">
    <text evidence="1">The sequence shown here is derived from an EMBL/GenBank/DDBJ whole genome shotgun (WGS) entry which is preliminary data.</text>
</comment>
<keyword evidence="2" id="KW-1185">Reference proteome</keyword>
<dbReference type="AlphaFoldDB" id="X6LAH5"/>